<dbReference type="PANTHER" id="PTHR21499">
    <property type="entry name" value="ASPARTATE KINASE"/>
    <property type="match status" value="1"/>
</dbReference>
<comment type="caution">
    <text evidence="19">The sequence shown here is derived from an EMBL/GenBank/DDBJ whole genome shotgun (WGS) entry which is preliminary data.</text>
</comment>
<evidence type="ECO:0000259" key="18">
    <source>
        <dbReference type="Pfam" id="PF13840"/>
    </source>
</evidence>
<proteinExistence type="inferred from homology"/>
<feature type="domain" description="CASTOR ACT" evidence="18">
    <location>
        <begin position="333"/>
        <end position="394"/>
    </location>
</feature>
<dbReference type="NCBIfam" id="NF006068">
    <property type="entry name" value="PRK08210.1"/>
    <property type="match status" value="1"/>
</dbReference>
<keyword evidence="8 14" id="KW-0547">Nucleotide-binding</keyword>
<dbReference type="Pfam" id="PF13840">
    <property type="entry name" value="ACT_7"/>
    <property type="match status" value="1"/>
</dbReference>
<evidence type="ECO:0000256" key="10">
    <source>
        <dbReference type="ARBA" id="ARBA00022840"/>
    </source>
</evidence>
<dbReference type="InterPro" id="IPR045865">
    <property type="entry name" value="ACT-like_dom_sf"/>
</dbReference>
<dbReference type="GO" id="GO:0005829">
    <property type="term" value="C:cytosol"/>
    <property type="evidence" value="ECO:0007669"/>
    <property type="project" value="TreeGrafter"/>
</dbReference>
<dbReference type="EC" id="2.7.2.4" evidence="15"/>
<evidence type="ECO:0000256" key="14">
    <source>
        <dbReference type="PIRSR" id="PIRSR000726-1"/>
    </source>
</evidence>
<evidence type="ECO:0000256" key="6">
    <source>
        <dbReference type="ARBA" id="ARBA00022605"/>
    </source>
</evidence>
<feature type="binding site" evidence="14">
    <location>
        <position position="78"/>
    </location>
    <ligand>
        <name>substrate</name>
    </ligand>
</feature>
<comment type="pathway">
    <text evidence="3 16">Amino-acid biosynthesis; L-methionine biosynthesis via de novo pathway; L-homoserine from L-aspartate: step 1/3.</text>
</comment>
<comment type="pathway">
    <text evidence="2 16">Amino-acid biosynthesis; L-lysine biosynthesis via DAP pathway; (S)-tetrahydrodipicolinate from L-aspartate: step 1/4.</text>
</comment>
<dbReference type="Pfam" id="PF00696">
    <property type="entry name" value="AA_kinase"/>
    <property type="match status" value="1"/>
</dbReference>
<evidence type="ECO:0000313" key="20">
    <source>
        <dbReference type="Proteomes" id="UP000621436"/>
    </source>
</evidence>
<dbReference type="InterPro" id="IPR027795">
    <property type="entry name" value="CASTOR_ACT_dom"/>
</dbReference>
<dbReference type="RefSeq" id="WP_270453521.1">
    <property type="nucleotide sequence ID" value="NZ_JADPIE010000003.1"/>
</dbReference>
<keyword evidence="10 14" id="KW-0067">ATP-binding</keyword>
<organism evidence="19 20">
    <name type="scientific">Halonatronomonas betaini</name>
    <dbReference type="NCBI Taxonomy" id="2778430"/>
    <lineage>
        <taxon>Bacteria</taxon>
        <taxon>Bacillati</taxon>
        <taxon>Bacillota</taxon>
        <taxon>Clostridia</taxon>
        <taxon>Halanaerobiales</taxon>
        <taxon>Halarsenatibacteraceae</taxon>
        <taxon>Halonatronomonas</taxon>
    </lineage>
</organism>
<evidence type="ECO:0000256" key="11">
    <source>
        <dbReference type="ARBA" id="ARBA00022915"/>
    </source>
</evidence>
<evidence type="ECO:0000256" key="16">
    <source>
        <dbReference type="RuleBase" id="RU004249"/>
    </source>
</evidence>
<comment type="pathway">
    <text evidence="4 16">Amino-acid biosynthesis; L-threonine biosynthesis; L-threonine from L-aspartate: step 1/5.</text>
</comment>
<feature type="binding site" evidence="14">
    <location>
        <position position="52"/>
    </location>
    <ligand>
        <name>substrate</name>
    </ligand>
</feature>
<dbReference type="GO" id="GO:0009090">
    <property type="term" value="P:homoserine biosynthetic process"/>
    <property type="evidence" value="ECO:0007669"/>
    <property type="project" value="TreeGrafter"/>
</dbReference>
<dbReference type="InterPro" id="IPR018042">
    <property type="entry name" value="Aspartate_kinase_CS"/>
</dbReference>
<dbReference type="Gene3D" id="3.40.1160.10">
    <property type="entry name" value="Acetylglutamate kinase-like"/>
    <property type="match status" value="1"/>
</dbReference>
<keyword evidence="11" id="KW-0220">Diaminopimelate biosynthesis</keyword>
<gene>
    <name evidence="19" type="primary">dapG</name>
    <name evidence="19" type="ORF">I0Q91_05960</name>
</gene>
<dbReference type="PANTHER" id="PTHR21499:SF3">
    <property type="entry name" value="ASPARTOKINASE"/>
    <property type="match status" value="1"/>
</dbReference>
<name>A0A931ATZ4_9FIRM</name>
<dbReference type="GO" id="GO:0005524">
    <property type="term" value="F:ATP binding"/>
    <property type="evidence" value="ECO:0007669"/>
    <property type="project" value="UniProtKB-KW"/>
</dbReference>
<dbReference type="GO" id="GO:0009089">
    <property type="term" value="P:lysine biosynthetic process via diaminopimelate"/>
    <property type="evidence" value="ECO:0007669"/>
    <property type="project" value="InterPro"/>
</dbReference>
<evidence type="ECO:0000313" key="19">
    <source>
        <dbReference type="EMBL" id="MBF8436614.1"/>
    </source>
</evidence>
<evidence type="ECO:0000256" key="2">
    <source>
        <dbReference type="ARBA" id="ARBA00004766"/>
    </source>
</evidence>
<comment type="similarity">
    <text evidence="5 15">Belongs to the aspartokinase family.</text>
</comment>
<evidence type="ECO:0000256" key="4">
    <source>
        <dbReference type="ARBA" id="ARBA00005139"/>
    </source>
</evidence>
<dbReference type="GO" id="GO:0019877">
    <property type="term" value="P:diaminopimelate biosynthetic process"/>
    <property type="evidence" value="ECO:0007669"/>
    <property type="project" value="UniProtKB-KW"/>
</dbReference>
<keyword evidence="12" id="KW-0457">Lysine biosynthesis</keyword>
<dbReference type="InterPro" id="IPR005260">
    <property type="entry name" value="Asp_kin_monofn"/>
</dbReference>
<comment type="function">
    <text evidence="1">Catalyzes the phosphorylation of the beta-carboxyl group of aspartic acid with ATP to yield 4-phospho-L-aspartate, which is involved in the branched biosynthetic pathway leading to the biosynthesis of amino acids threonine, isoleucine and methionine.</text>
</comment>
<evidence type="ECO:0000256" key="7">
    <source>
        <dbReference type="ARBA" id="ARBA00022679"/>
    </source>
</evidence>
<evidence type="ECO:0000256" key="13">
    <source>
        <dbReference type="ARBA" id="ARBA00047872"/>
    </source>
</evidence>
<evidence type="ECO:0000259" key="17">
    <source>
        <dbReference type="Pfam" id="PF00696"/>
    </source>
</evidence>
<evidence type="ECO:0000256" key="12">
    <source>
        <dbReference type="ARBA" id="ARBA00023154"/>
    </source>
</evidence>
<dbReference type="InterPro" id="IPR036393">
    <property type="entry name" value="AceGlu_kinase-like_sf"/>
</dbReference>
<dbReference type="Proteomes" id="UP000621436">
    <property type="component" value="Unassembled WGS sequence"/>
</dbReference>
<feature type="domain" description="Aspartate/glutamate/uridylate kinase" evidence="17">
    <location>
        <begin position="3"/>
        <end position="233"/>
    </location>
</feature>
<evidence type="ECO:0000256" key="15">
    <source>
        <dbReference type="RuleBase" id="RU003448"/>
    </source>
</evidence>
<dbReference type="InterPro" id="IPR001341">
    <property type="entry name" value="Asp_kinase"/>
</dbReference>
<dbReference type="SUPFAM" id="SSF53633">
    <property type="entry name" value="Carbamate kinase-like"/>
    <property type="match status" value="1"/>
</dbReference>
<keyword evidence="20" id="KW-1185">Reference proteome</keyword>
<protein>
    <recommendedName>
        <fullName evidence="15">Aspartokinase</fullName>
        <ecNumber evidence="15">2.7.2.4</ecNumber>
    </recommendedName>
</protein>
<evidence type="ECO:0000256" key="9">
    <source>
        <dbReference type="ARBA" id="ARBA00022777"/>
    </source>
</evidence>
<dbReference type="PIRSF" id="PIRSF000726">
    <property type="entry name" value="Asp_kin"/>
    <property type="match status" value="1"/>
</dbReference>
<dbReference type="Gene3D" id="3.30.2130.10">
    <property type="entry name" value="VC0802-like"/>
    <property type="match status" value="1"/>
</dbReference>
<sequence length="403" mass="43126">MNVIIQKFGGSSLATLEDRENACRQVIKAVKAGYKPVVVVSAMGRAGAAYATDTLLDLPGDREKLSARQQDLLASCGEVISSVIIAGHLTEKDYSAQSLTGGQAGIITDDNFGASRIIAVKPEKIIKLLEKDIIPVVAGYQGLSQDGEITTLGRGGSDTTASALGYALNAEKIDIFSDVDGLMTADPSIYEGAKNLSEVTFTEACELAYQGAEVIHPRATEFAQAGNIPLRIRATNNLNDDNGTVIKDSRDLNKDRPVTGLAVRRQVAFIEILPDSKNDYNTGLKSFRLLADNDISVDMINIRPEKISFIVDNPDINRASSLLTDSGFTFNISDKFCKVSIVGSGMTGLPGVMARIVDALNQAGIKIYQTTDSHTSIACLIEKSSEEAAISALHGAFKLNYKE</sequence>
<evidence type="ECO:0000256" key="1">
    <source>
        <dbReference type="ARBA" id="ARBA00003121"/>
    </source>
</evidence>
<dbReference type="GO" id="GO:0004072">
    <property type="term" value="F:aspartate kinase activity"/>
    <property type="evidence" value="ECO:0007669"/>
    <property type="project" value="UniProtKB-EC"/>
</dbReference>
<dbReference type="InterPro" id="IPR001048">
    <property type="entry name" value="Asp/Glu/Uridylate_kinase"/>
</dbReference>
<dbReference type="EMBL" id="JADPIE010000003">
    <property type="protein sequence ID" value="MBF8436614.1"/>
    <property type="molecule type" value="Genomic_DNA"/>
</dbReference>
<accession>A0A931ATZ4</accession>
<keyword evidence="9 15" id="KW-0418">Kinase</keyword>
<keyword evidence="7 15" id="KW-0808">Transferase</keyword>
<reference evidence="19" key="1">
    <citation type="submission" date="2020-11" db="EMBL/GenBank/DDBJ databases">
        <title>Halonatronomonas betainensis gen. nov., sp. nov. a novel haloalkaliphilic representative of the family Halanaerobiacae capable of betaine degradation.</title>
        <authorList>
            <person name="Boltyanskaya Y."/>
            <person name="Kevbrin V."/>
            <person name="Detkova E."/>
            <person name="Grouzdev D.S."/>
            <person name="Koziaeva V."/>
            <person name="Zhilina T."/>
        </authorList>
    </citation>
    <scope>NUCLEOTIDE SEQUENCE</scope>
    <source>
        <strain evidence="19">Z-7014</strain>
    </source>
</reference>
<evidence type="ECO:0000256" key="3">
    <source>
        <dbReference type="ARBA" id="ARBA00004986"/>
    </source>
</evidence>
<dbReference type="NCBIfam" id="TIGR00657">
    <property type="entry name" value="asp_kinases"/>
    <property type="match status" value="1"/>
</dbReference>
<evidence type="ECO:0000256" key="8">
    <source>
        <dbReference type="ARBA" id="ARBA00022741"/>
    </source>
</evidence>
<dbReference type="AlphaFoldDB" id="A0A931ATZ4"/>
<evidence type="ECO:0000256" key="5">
    <source>
        <dbReference type="ARBA" id="ARBA00010122"/>
    </source>
</evidence>
<keyword evidence="6 16" id="KW-0028">Amino-acid biosynthesis</keyword>
<comment type="catalytic activity">
    <reaction evidence="13 15">
        <text>L-aspartate + ATP = 4-phospho-L-aspartate + ADP</text>
        <dbReference type="Rhea" id="RHEA:23776"/>
        <dbReference type="ChEBI" id="CHEBI:29991"/>
        <dbReference type="ChEBI" id="CHEBI:30616"/>
        <dbReference type="ChEBI" id="CHEBI:57535"/>
        <dbReference type="ChEBI" id="CHEBI:456216"/>
        <dbReference type="EC" id="2.7.2.4"/>
    </reaction>
</comment>
<dbReference type="SUPFAM" id="SSF55021">
    <property type="entry name" value="ACT-like"/>
    <property type="match status" value="2"/>
</dbReference>
<feature type="binding site" evidence="14">
    <location>
        <begin position="7"/>
        <end position="10"/>
    </location>
    <ligand>
        <name>ATP</name>
        <dbReference type="ChEBI" id="CHEBI:30616"/>
    </ligand>
</feature>
<dbReference type="PROSITE" id="PS00324">
    <property type="entry name" value="ASPARTOKINASE"/>
    <property type="match status" value="1"/>
</dbReference>